<accession>A0A8X6XSA1</accession>
<proteinExistence type="predicted"/>
<organism evidence="1 2">
    <name type="scientific">Trichonephila inaurata madagascariensis</name>
    <dbReference type="NCBI Taxonomy" id="2747483"/>
    <lineage>
        <taxon>Eukaryota</taxon>
        <taxon>Metazoa</taxon>
        <taxon>Ecdysozoa</taxon>
        <taxon>Arthropoda</taxon>
        <taxon>Chelicerata</taxon>
        <taxon>Arachnida</taxon>
        <taxon>Araneae</taxon>
        <taxon>Araneomorphae</taxon>
        <taxon>Entelegynae</taxon>
        <taxon>Araneoidea</taxon>
        <taxon>Nephilidae</taxon>
        <taxon>Trichonephila</taxon>
        <taxon>Trichonephila inaurata</taxon>
    </lineage>
</organism>
<evidence type="ECO:0000313" key="2">
    <source>
        <dbReference type="Proteomes" id="UP000886998"/>
    </source>
</evidence>
<dbReference type="Proteomes" id="UP000886998">
    <property type="component" value="Unassembled WGS sequence"/>
</dbReference>
<evidence type="ECO:0000313" key="1">
    <source>
        <dbReference type="EMBL" id="GFY58386.1"/>
    </source>
</evidence>
<comment type="caution">
    <text evidence="1">The sequence shown here is derived from an EMBL/GenBank/DDBJ whole genome shotgun (WGS) entry which is preliminary data.</text>
</comment>
<reference evidence="1" key="1">
    <citation type="submission" date="2020-08" db="EMBL/GenBank/DDBJ databases">
        <title>Multicomponent nature underlies the extraordinary mechanical properties of spider dragline silk.</title>
        <authorList>
            <person name="Kono N."/>
            <person name="Nakamura H."/>
            <person name="Mori M."/>
            <person name="Yoshida Y."/>
            <person name="Ohtoshi R."/>
            <person name="Malay A.D."/>
            <person name="Moran D.A.P."/>
            <person name="Tomita M."/>
            <person name="Numata K."/>
            <person name="Arakawa K."/>
        </authorList>
    </citation>
    <scope>NUCLEOTIDE SEQUENCE</scope>
</reference>
<gene>
    <name evidence="1" type="ORF">TNIN_115781</name>
</gene>
<dbReference type="OrthoDB" id="6537955at2759"/>
<sequence>MEEPVMFLYEKSPLKITSVKLNDLGRDLDAFRVKVVILASRLQQWNLLEENVLVTSFHPQHKIFFEPFCKEKKVLCSAAISMTQEIATLRMSPLNSD</sequence>
<dbReference type="AlphaFoldDB" id="A0A8X6XSA1"/>
<name>A0A8X6XSA1_9ARAC</name>
<dbReference type="EMBL" id="BMAV01012048">
    <property type="protein sequence ID" value="GFY58386.1"/>
    <property type="molecule type" value="Genomic_DNA"/>
</dbReference>
<keyword evidence="2" id="KW-1185">Reference proteome</keyword>
<protein>
    <submittedName>
        <fullName evidence="1">Uncharacterized protein</fullName>
    </submittedName>
</protein>